<dbReference type="Pfam" id="PF00175">
    <property type="entry name" value="NAD_binding_1"/>
    <property type="match status" value="1"/>
</dbReference>
<name>A0ABW5BGB9_9PROT</name>
<keyword evidence="8" id="KW-0411">Iron-sulfur</keyword>
<evidence type="ECO:0000256" key="5">
    <source>
        <dbReference type="ARBA" id="ARBA00022827"/>
    </source>
</evidence>
<dbReference type="InterPro" id="IPR006058">
    <property type="entry name" value="2Fe2S_fd_BS"/>
</dbReference>
<evidence type="ECO:0000256" key="8">
    <source>
        <dbReference type="ARBA" id="ARBA00023014"/>
    </source>
</evidence>
<feature type="domain" description="FAD-binding FR-type" evidence="11">
    <location>
        <begin position="31"/>
        <end position="134"/>
    </location>
</feature>
<dbReference type="SUPFAM" id="SSF54292">
    <property type="entry name" value="2Fe-2S ferredoxin-like"/>
    <property type="match status" value="1"/>
</dbReference>
<dbReference type="Pfam" id="PF00111">
    <property type="entry name" value="Fer2"/>
    <property type="match status" value="1"/>
</dbReference>
<gene>
    <name evidence="12" type="ORF">ACFSKO_03105</name>
</gene>
<evidence type="ECO:0000256" key="4">
    <source>
        <dbReference type="ARBA" id="ARBA00022723"/>
    </source>
</evidence>
<dbReference type="SUPFAM" id="SSF52343">
    <property type="entry name" value="Ferredoxin reductase-like, C-terminal NADP-linked domain"/>
    <property type="match status" value="1"/>
</dbReference>
<dbReference type="InterPro" id="IPR008333">
    <property type="entry name" value="Cbr1-like_FAD-bd_dom"/>
</dbReference>
<dbReference type="CDD" id="cd06215">
    <property type="entry name" value="FNR_iron_sulfur_binding_1"/>
    <property type="match status" value="1"/>
</dbReference>
<dbReference type="Gene3D" id="2.40.30.10">
    <property type="entry name" value="Translation factors"/>
    <property type="match status" value="1"/>
</dbReference>
<keyword evidence="4" id="KW-0479">Metal-binding</keyword>
<dbReference type="PANTHER" id="PTHR47354:SF6">
    <property type="entry name" value="NADH OXIDOREDUCTASE HCR"/>
    <property type="match status" value="1"/>
</dbReference>
<dbReference type="InterPro" id="IPR036010">
    <property type="entry name" value="2Fe-2S_ferredoxin-like_sf"/>
</dbReference>
<keyword evidence="13" id="KW-1185">Reference proteome</keyword>
<evidence type="ECO:0000256" key="2">
    <source>
        <dbReference type="ARBA" id="ARBA00022630"/>
    </source>
</evidence>
<evidence type="ECO:0000259" key="11">
    <source>
        <dbReference type="PROSITE" id="PS51384"/>
    </source>
</evidence>
<evidence type="ECO:0000256" key="3">
    <source>
        <dbReference type="ARBA" id="ARBA00022714"/>
    </source>
</evidence>
<evidence type="ECO:0000256" key="6">
    <source>
        <dbReference type="ARBA" id="ARBA00023002"/>
    </source>
</evidence>
<evidence type="ECO:0000259" key="10">
    <source>
        <dbReference type="PROSITE" id="PS51085"/>
    </source>
</evidence>
<dbReference type="CDD" id="cd00207">
    <property type="entry name" value="fer2"/>
    <property type="match status" value="1"/>
</dbReference>
<dbReference type="Gene3D" id="3.10.20.30">
    <property type="match status" value="1"/>
</dbReference>
<dbReference type="InterPro" id="IPR050415">
    <property type="entry name" value="MRET"/>
</dbReference>
<dbReference type="InterPro" id="IPR001041">
    <property type="entry name" value="2Fe-2S_ferredoxin-type"/>
</dbReference>
<reference evidence="13" key="1">
    <citation type="journal article" date="2019" name="Int. J. Syst. Evol. Microbiol.">
        <title>The Global Catalogue of Microorganisms (GCM) 10K type strain sequencing project: providing services to taxonomists for standard genome sequencing and annotation.</title>
        <authorList>
            <consortium name="The Broad Institute Genomics Platform"/>
            <consortium name="The Broad Institute Genome Sequencing Center for Infectious Disease"/>
            <person name="Wu L."/>
            <person name="Ma J."/>
        </authorList>
    </citation>
    <scope>NUCLEOTIDE SEQUENCE [LARGE SCALE GENOMIC DNA]</scope>
    <source>
        <strain evidence="13">CGMCC 4.7192</strain>
    </source>
</reference>
<dbReference type="PROSITE" id="PS51384">
    <property type="entry name" value="FAD_FR"/>
    <property type="match status" value="1"/>
</dbReference>
<keyword evidence="6" id="KW-0560">Oxidoreductase</keyword>
<dbReference type="InterPro" id="IPR017938">
    <property type="entry name" value="Riboflavin_synthase-like_b-brl"/>
</dbReference>
<comment type="caution">
    <text evidence="12">The sequence shown here is derived from an EMBL/GenBank/DDBJ whole genome shotgun (WGS) entry which is preliminary data.</text>
</comment>
<dbReference type="PRINTS" id="PR00410">
    <property type="entry name" value="PHEHYDRXLASE"/>
</dbReference>
<organism evidence="12 13">
    <name type="scientific">Kiloniella antarctica</name>
    <dbReference type="NCBI Taxonomy" id="1550907"/>
    <lineage>
        <taxon>Bacteria</taxon>
        <taxon>Pseudomonadati</taxon>
        <taxon>Pseudomonadota</taxon>
        <taxon>Alphaproteobacteria</taxon>
        <taxon>Rhodospirillales</taxon>
        <taxon>Kiloniellaceae</taxon>
        <taxon>Kiloniella</taxon>
    </lineage>
</organism>
<dbReference type="PROSITE" id="PS51085">
    <property type="entry name" value="2FE2S_FER_2"/>
    <property type="match status" value="1"/>
</dbReference>
<evidence type="ECO:0000313" key="13">
    <source>
        <dbReference type="Proteomes" id="UP001597294"/>
    </source>
</evidence>
<evidence type="ECO:0000256" key="7">
    <source>
        <dbReference type="ARBA" id="ARBA00023004"/>
    </source>
</evidence>
<dbReference type="Gene3D" id="3.40.50.80">
    <property type="entry name" value="Nucleotide-binding domain of ferredoxin-NADP reductase (FNR) module"/>
    <property type="match status" value="1"/>
</dbReference>
<dbReference type="InterPro" id="IPR012675">
    <property type="entry name" value="Beta-grasp_dom_sf"/>
</dbReference>
<dbReference type="Pfam" id="PF00970">
    <property type="entry name" value="FAD_binding_6"/>
    <property type="match status" value="1"/>
</dbReference>
<dbReference type="InterPro" id="IPR001433">
    <property type="entry name" value="OxRdtase_FAD/NAD-bd"/>
</dbReference>
<dbReference type="InterPro" id="IPR039261">
    <property type="entry name" value="FNR_nucleotide-bd"/>
</dbReference>
<dbReference type="InterPro" id="IPR017927">
    <property type="entry name" value="FAD-bd_FR_type"/>
</dbReference>
<dbReference type="PANTHER" id="PTHR47354">
    <property type="entry name" value="NADH OXIDOREDUCTASE HCR"/>
    <property type="match status" value="1"/>
</dbReference>
<evidence type="ECO:0000313" key="12">
    <source>
        <dbReference type="EMBL" id="MFD2204579.1"/>
    </source>
</evidence>
<keyword evidence="3" id="KW-0001">2Fe-2S</keyword>
<dbReference type="EMBL" id="JBHUII010000001">
    <property type="protein sequence ID" value="MFD2204579.1"/>
    <property type="molecule type" value="Genomic_DNA"/>
</dbReference>
<keyword evidence="2" id="KW-0285">Flavoprotein</keyword>
<proteinExistence type="inferred from homology"/>
<dbReference type="Proteomes" id="UP001597294">
    <property type="component" value="Unassembled WGS sequence"/>
</dbReference>
<protein>
    <submittedName>
        <fullName evidence="12">FAD-binding oxidoreductase</fullName>
    </submittedName>
</protein>
<accession>A0ABW5BGB9</accession>
<evidence type="ECO:0000256" key="1">
    <source>
        <dbReference type="ARBA" id="ARBA00001974"/>
    </source>
</evidence>
<dbReference type="PROSITE" id="PS00197">
    <property type="entry name" value="2FE2S_FER_1"/>
    <property type="match status" value="1"/>
</dbReference>
<comment type="similarity">
    <text evidence="9">In the N-terminal section; belongs to the FAD-binding oxidoreductase type 6 family.</text>
</comment>
<sequence>MSMPKRHELGIQQMAVKQAIRELNTTTQWDSHSQMLECVMILQDTHDVKTFCFQTNDSSWFRYLPGQFITLELEIDGKPVLRTYTLSSSPSRPLSISITVKATKGGYVSNWLHANLKEGDKIKAHGPAGLFTLHDYMAEKYLFISGGAGITPTLSMTRWLFDYGNHTDVHFIHCARTPSDIIARQELESMSARVGDIKVAFVCEEPDPYGSWTGYTGRVNQLMLELISSDYQEREIFCCGPAPFMQAVRDILNTAGFDMDHYHEESFDSPIIEEEDRPDHDDVIIDDDAKSSVTFSKSKKDTRVKESDTILTAAKKTGLHIPSACQFGVCGTCKVKKISGDVHMMHNGGITQEQIDDGYVLACCSNPLGDVVIDF</sequence>
<keyword evidence="5" id="KW-0274">FAD</keyword>
<feature type="domain" description="2Fe-2S ferredoxin-type" evidence="10">
    <location>
        <begin position="291"/>
        <end position="375"/>
    </location>
</feature>
<evidence type="ECO:0000256" key="9">
    <source>
        <dbReference type="ARBA" id="ARBA00061434"/>
    </source>
</evidence>
<dbReference type="SUPFAM" id="SSF63380">
    <property type="entry name" value="Riboflavin synthase domain-like"/>
    <property type="match status" value="1"/>
</dbReference>
<comment type="cofactor">
    <cofactor evidence="1">
        <name>FAD</name>
        <dbReference type="ChEBI" id="CHEBI:57692"/>
    </cofactor>
</comment>
<keyword evidence="7" id="KW-0408">Iron</keyword>